<evidence type="ECO:0000256" key="7">
    <source>
        <dbReference type="ARBA" id="ARBA00022679"/>
    </source>
</evidence>
<keyword evidence="5 11" id="KW-0032">Aminotransferase</keyword>
<dbReference type="RefSeq" id="WP_220104160.1">
    <property type="nucleotide sequence ID" value="NZ_JAHZSS010000011.1"/>
</dbReference>
<reference evidence="13" key="1">
    <citation type="submission" date="2021-07" db="EMBL/GenBank/DDBJ databases">
        <title>Neiella marina sp. nov., isolated from the intestinal content of sea cucumber Apostichopus japonicus.</title>
        <authorList>
            <person name="Bai X."/>
        </authorList>
    </citation>
    <scope>NUCLEOTIDE SEQUENCE</scope>
    <source>
        <strain evidence="13">126</strain>
    </source>
</reference>
<dbReference type="InterPro" id="IPR005861">
    <property type="entry name" value="HisP_aminotrans"/>
</dbReference>
<keyword evidence="6 11" id="KW-0028">Amino-acid biosynthesis</keyword>
<comment type="catalytic activity">
    <reaction evidence="10 11">
        <text>L-histidinol phosphate + 2-oxoglutarate = 3-(imidazol-4-yl)-2-oxopropyl phosphate + L-glutamate</text>
        <dbReference type="Rhea" id="RHEA:23744"/>
        <dbReference type="ChEBI" id="CHEBI:16810"/>
        <dbReference type="ChEBI" id="CHEBI:29985"/>
        <dbReference type="ChEBI" id="CHEBI:57766"/>
        <dbReference type="ChEBI" id="CHEBI:57980"/>
        <dbReference type="EC" id="2.6.1.9"/>
    </reaction>
</comment>
<comment type="pathway">
    <text evidence="2 11">Amino-acid biosynthesis; L-histidine biosynthesis; L-histidine from 5-phospho-alpha-D-ribose 1-diphosphate: step 7/9.</text>
</comment>
<dbReference type="PANTHER" id="PTHR42885:SF2">
    <property type="entry name" value="HISTIDINOL-PHOSPHATE AMINOTRANSFERASE"/>
    <property type="match status" value="1"/>
</dbReference>
<dbReference type="InterPro" id="IPR004839">
    <property type="entry name" value="Aminotransferase_I/II_large"/>
</dbReference>
<sequence length="355" mass="39065">MSDLAARLLRQQLTDLVPYESARRLGGDGEIWLNANENPYSHSYELDDSRFGRYPEFQPPVLIDRYAAYAGVNNKQLLATRGADEGIELLIRTFCEPQQDKVIICPPTYGMYAISARTNLVDVVNVPLDSDYQVDVDGVLASMESVKLVFVCSPNNPTGHDMQPEKLRQLLEALKDQALVVVDEAYIEFSEQPSVLSWIGEFPNLVVLRTLSKAFALAGIRCGFTLANEAVIQQLAKVIAPYPVPEPVAQVAIQALSDDNLSAVTEEVAGLNALRAAFAETMKPLTEVFPSSGNYVLFRVPDALACMKAMADAGIILRNQSKQLTLQNCIRVTIGTEQEMARTTSALQAYFKEAV</sequence>
<keyword evidence="14" id="KW-1185">Reference proteome</keyword>
<dbReference type="Gene3D" id="3.90.1150.10">
    <property type="entry name" value="Aspartate Aminotransferase, domain 1"/>
    <property type="match status" value="1"/>
</dbReference>
<dbReference type="Gene3D" id="3.40.640.10">
    <property type="entry name" value="Type I PLP-dependent aspartate aminotransferase-like (Major domain)"/>
    <property type="match status" value="1"/>
</dbReference>
<dbReference type="PROSITE" id="PS00599">
    <property type="entry name" value="AA_TRANSFER_CLASS_2"/>
    <property type="match status" value="1"/>
</dbReference>
<feature type="domain" description="Aminotransferase class I/classII large" evidence="12">
    <location>
        <begin position="32"/>
        <end position="345"/>
    </location>
</feature>
<name>A0ABS7EGZ9_9GAMM</name>
<dbReference type="EC" id="2.6.1.9" evidence="11"/>
<proteinExistence type="inferred from homology"/>
<dbReference type="SUPFAM" id="SSF53383">
    <property type="entry name" value="PLP-dependent transferases"/>
    <property type="match status" value="1"/>
</dbReference>
<dbReference type="NCBIfam" id="TIGR01141">
    <property type="entry name" value="hisC"/>
    <property type="match status" value="1"/>
</dbReference>
<comment type="similarity">
    <text evidence="3 11">Belongs to the class-II pyridoxal-phosphate-dependent aminotransferase family. Histidinol-phosphate aminotransferase subfamily.</text>
</comment>
<comment type="subunit">
    <text evidence="4 11">Homodimer.</text>
</comment>
<dbReference type="CDD" id="cd00609">
    <property type="entry name" value="AAT_like"/>
    <property type="match status" value="1"/>
</dbReference>
<evidence type="ECO:0000256" key="10">
    <source>
        <dbReference type="ARBA" id="ARBA00047481"/>
    </source>
</evidence>
<evidence type="ECO:0000313" key="13">
    <source>
        <dbReference type="EMBL" id="MBW8191480.1"/>
    </source>
</evidence>
<evidence type="ECO:0000256" key="2">
    <source>
        <dbReference type="ARBA" id="ARBA00005011"/>
    </source>
</evidence>
<dbReference type="HAMAP" id="MF_01023">
    <property type="entry name" value="HisC_aminotrans_2"/>
    <property type="match status" value="1"/>
</dbReference>
<dbReference type="GO" id="GO:0004400">
    <property type="term" value="F:histidinol-phosphate transaminase activity"/>
    <property type="evidence" value="ECO:0007669"/>
    <property type="project" value="UniProtKB-EC"/>
</dbReference>
<keyword evidence="9 11" id="KW-0368">Histidine biosynthesis</keyword>
<evidence type="ECO:0000256" key="6">
    <source>
        <dbReference type="ARBA" id="ARBA00022605"/>
    </source>
</evidence>
<evidence type="ECO:0000256" key="1">
    <source>
        <dbReference type="ARBA" id="ARBA00001933"/>
    </source>
</evidence>
<evidence type="ECO:0000259" key="12">
    <source>
        <dbReference type="Pfam" id="PF00155"/>
    </source>
</evidence>
<dbReference type="InterPro" id="IPR015422">
    <property type="entry name" value="PyrdxlP-dep_Trfase_small"/>
</dbReference>
<evidence type="ECO:0000313" key="14">
    <source>
        <dbReference type="Proteomes" id="UP001166251"/>
    </source>
</evidence>
<evidence type="ECO:0000256" key="3">
    <source>
        <dbReference type="ARBA" id="ARBA00007970"/>
    </source>
</evidence>
<evidence type="ECO:0000256" key="11">
    <source>
        <dbReference type="HAMAP-Rule" id="MF_01023"/>
    </source>
</evidence>
<comment type="cofactor">
    <cofactor evidence="1 11">
        <name>pyridoxal 5'-phosphate</name>
        <dbReference type="ChEBI" id="CHEBI:597326"/>
    </cofactor>
</comment>
<keyword evidence="7 11" id="KW-0808">Transferase</keyword>
<evidence type="ECO:0000256" key="5">
    <source>
        <dbReference type="ARBA" id="ARBA00022576"/>
    </source>
</evidence>
<dbReference type="InterPro" id="IPR015424">
    <property type="entry name" value="PyrdxlP-dep_Trfase"/>
</dbReference>
<evidence type="ECO:0000256" key="9">
    <source>
        <dbReference type="ARBA" id="ARBA00023102"/>
    </source>
</evidence>
<dbReference type="InterPro" id="IPR001917">
    <property type="entry name" value="Aminotrans_II_pyridoxalP_BS"/>
</dbReference>
<dbReference type="PANTHER" id="PTHR42885">
    <property type="entry name" value="HISTIDINOL-PHOSPHATE AMINOTRANSFERASE-RELATED"/>
    <property type="match status" value="1"/>
</dbReference>
<organism evidence="13 14">
    <name type="scientific">Neiella holothuriorum</name>
    <dbReference type="NCBI Taxonomy" id="2870530"/>
    <lineage>
        <taxon>Bacteria</taxon>
        <taxon>Pseudomonadati</taxon>
        <taxon>Pseudomonadota</taxon>
        <taxon>Gammaproteobacteria</taxon>
        <taxon>Alteromonadales</taxon>
        <taxon>Echinimonadaceae</taxon>
        <taxon>Neiella</taxon>
    </lineage>
</organism>
<feature type="modified residue" description="N6-(pyridoxal phosphate)lysine" evidence="11">
    <location>
        <position position="213"/>
    </location>
</feature>
<evidence type="ECO:0000256" key="8">
    <source>
        <dbReference type="ARBA" id="ARBA00022898"/>
    </source>
</evidence>
<dbReference type="InterPro" id="IPR015421">
    <property type="entry name" value="PyrdxlP-dep_Trfase_major"/>
</dbReference>
<accession>A0ABS7EGZ9</accession>
<dbReference type="EMBL" id="JAHZSS010000011">
    <property type="protein sequence ID" value="MBW8191480.1"/>
    <property type="molecule type" value="Genomic_DNA"/>
</dbReference>
<keyword evidence="8 11" id="KW-0663">Pyridoxal phosphate</keyword>
<comment type="caution">
    <text evidence="13">The sequence shown here is derived from an EMBL/GenBank/DDBJ whole genome shotgun (WGS) entry which is preliminary data.</text>
</comment>
<gene>
    <name evidence="11 13" type="primary">hisC</name>
    <name evidence="13" type="ORF">K0504_10570</name>
</gene>
<dbReference type="Proteomes" id="UP001166251">
    <property type="component" value="Unassembled WGS sequence"/>
</dbReference>
<dbReference type="Pfam" id="PF00155">
    <property type="entry name" value="Aminotran_1_2"/>
    <property type="match status" value="1"/>
</dbReference>
<evidence type="ECO:0000256" key="4">
    <source>
        <dbReference type="ARBA" id="ARBA00011738"/>
    </source>
</evidence>
<protein>
    <recommendedName>
        <fullName evidence="11">Histidinol-phosphate aminotransferase</fullName>
        <ecNumber evidence="11">2.6.1.9</ecNumber>
    </recommendedName>
    <alternativeName>
        <fullName evidence="11">Imidazole acetol-phosphate transaminase</fullName>
    </alternativeName>
</protein>